<keyword evidence="2" id="KW-1185">Reference proteome</keyword>
<dbReference type="EMBL" id="CM056811">
    <property type="protein sequence ID" value="KAJ8634557.1"/>
    <property type="molecule type" value="Genomic_DNA"/>
</dbReference>
<accession>A0ACC2LM83</accession>
<sequence>MLNNGELLTLSLDKTSGSGLQSKNEYLFGKFDMQLKLIPGNSAGTVTTYYLKAPGTTWDEIDFEFLGNLSGDPYTVHTNVFTQGKGNREQQFHLWFDPTNDFHTYSILWNPQHILFSIDGIPIREFRNQESKGVLFPKNQPMRMYSTLWNADDWATRGGLIKTDWSKAPFSASYKSYNANACVWSSGASSCSSSQSSNGAWLTQEMDSASQERLRWVQKNYMIYNYCTDFKRFPQGGNASVTPHFMTEEAQRISDRILHRIHACATISPSNLPLQPPSSPRLDSGLAIGVASKITHETLAQMVNLCPNSLPDRIHKVPYTAISS</sequence>
<proteinExistence type="predicted"/>
<protein>
    <submittedName>
        <fullName evidence="1">Uncharacterized protein</fullName>
    </submittedName>
</protein>
<evidence type="ECO:0000313" key="2">
    <source>
        <dbReference type="Proteomes" id="UP001234297"/>
    </source>
</evidence>
<organism evidence="1 2">
    <name type="scientific">Persea americana</name>
    <name type="common">Avocado</name>
    <dbReference type="NCBI Taxonomy" id="3435"/>
    <lineage>
        <taxon>Eukaryota</taxon>
        <taxon>Viridiplantae</taxon>
        <taxon>Streptophyta</taxon>
        <taxon>Embryophyta</taxon>
        <taxon>Tracheophyta</taxon>
        <taxon>Spermatophyta</taxon>
        <taxon>Magnoliopsida</taxon>
        <taxon>Magnoliidae</taxon>
        <taxon>Laurales</taxon>
        <taxon>Lauraceae</taxon>
        <taxon>Persea</taxon>
    </lineage>
</organism>
<evidence type="ECO:0000313" key="1">
    <source>
        <dbReference type="EMBL" id="KAJ8634557.1"/>
    </source>
</evidence>
<comment type="caution">
    <text evidence="1">The sequence shown here is derived from an EMBL/GenBank/DDBJ whole genome shotgun (WGS) entry which is preliminary data.</text>
</comment>
<reference evidence="1 2" key="1">
    <citation type="journal article" date="2022" name="Hortic Res">
        <title>A haplotype resolved chromosomal level avocado genome allows analysis of novel avocado genes.</title>
        <authorList>
            <person name="Nath O."/>
            <person name="Fletcher S.J."/>
            <person name="Hayward A."/>
            <person name="Shaw L.M."/>
            <person name="Masouleh A.K."/>
            <person name="Furtado A."/>
            <person name="Henry R.J."/>
            <person name="Mitter N."/>
        </authorList>
    </citation>
    <scope>NUCLEOTIDE SEQUENCE [LARGE SCALE GENOMIC DNA]</scope>
    <source>
        <strain evidence="2">cv. Hass</strain>
    </source>
</reference>
<gene>
    <name evidence="1" type="ORF">MRB53_008824</name>
</gene>
<name>A0ACC2LM83_PERAE</name>
<dbReference type="Proteomes" id="UP001234297">
    <property type="component" value="Chromosome 3"/>
</dbReference>